<dbReference type="FunFam" id="1.20.81.30:FF:000001">
    <property type="entry name" value="Type II secretion system protein F"/>
    <property type="match status" value="2"/>
</dbReference>
<protein>
    <submittedName>
        <fullName evidence="10">Type II secretion system protein</fullName>
    </submittedName>
</protein>
<comment type="subcellular location">
    <subcellularLocation>
        <location evidence="1">Cell inner membrane</location>
        <topology evidence="1">Multi-pass membrane protein</topology>
    </subcellularLocation>
</comment>
<dbReference type="InterPro" id="IPR042094">
    <property type="entry name" value="T2SS_GspF_sf"/>
</dbReference>
<accession>A0A0G1Q8G2</accession>
<evidence type="ECO:0000256" key="7">
    <source>
        <dbReference type="ARBA" id="ARBA00023136"/>
    </source>
</evidence>
<dbReference type="InterPro" id="IPR003004">
    <property type="entry name" value="GspF/PilC"/>
</dbReference>
<dbReference type="Gene3D" id="1.20.81.30">
    <property type="entry name" value="Type II secretion system (T2SS), domain F"/>
    <property type="match status" value="2"/>
</dbReference>
<feature type="transmembrane region" description="Helical" evidence="8">
    <location>
        <begin position="171"/>
        <end position="198"/>
    </location>
</feature>
<evidence type="ECO:0000256" key="6">
    <source>
        <dbReference type="ARBA" id="ARBA00022989"/>
    </source>
</evidence>
<evidence type="ECO:0000313" key="11">
    <source>
        <dbReference type="Proteomes" id="UP000034911"/>
    </source>
</evidence>
<comment type="similarity">
    <text evidence="2">Belongs to the GSP F family.</text>
</comment>
<dbReference type="InterPro" id="IPR018076">
    <property type="entry name" value="T2SS_GspF_dom"/>
</dbReference>
<proteinExistence type="inferred from homology"/>
<feature type="transmembrane region" description="Helical" evidence="8">
    <location>
        <begin position="336"/>
        <end position="357"/>
    </location>
</feature>
<feature type="domain" description="Type II secretion system protein GspF" evidence="9">
    <location>
        <begin position="232"/>
        <end position="355"/>
    </location>
</feature>
<evidence type="ECO:0000256" key="1">
    <source>
        <dbReference type="ARBA" id="ARBA00004429"/>
    </source>
</evidence>
<dbReference type="PRINTS" id="PR00812">
    <property type="entry name" value="BCTERIALGSPF"/>
</dbReference>
<keyword evidence="5 8" id="KW-0812">Transmembrane</keyword>
<dbReference type="Pfam" id="PF00482">
    <property type="entry name" value="T2SSF"/>
    <property type="match status" value="2"/>
</dbReference>
<evidence type="ECO:0000256" key="4">
    <source>
        <dbReference type="ARBA" id="ARBA00022519"/>
    </source>
</evidence>
<evidence type="ECO:0000256" key="8">
    <source>
        <dbReference type="SAM" id="Phobius"/>
    </source>
</evidence>
<keyword evidence="7 8" id="KW-0472">Membrane</keyword>
<dbReference type="STRING" id="1619050.UX20_C0007G0006"/>
<keyword evidence="6 8" id="KW-1133">Transmembrane helix</keyword>
<sequence length="363" mass="40426">MTTNVSKKIDWNHILENLQPITLPQKIFFVDSLRVMIKAGLSVVEALRILALQTPNARFKKIIEKIKKDVEEGHSLTETLEKFPSVFPSIFVKMISSGELSGRLEDTLQQIVIQMKKSYELNSKVRGAMIYPAVVLVAMLGIGVEMVVFVLPKLLNVFKEMNIALPLPTRILMALSDFLINHGILTLIIIAAFIGGIISIHKKLWFQKAYDMTLIRFPIIGNIVKQVNLARFTLTLSSLLKSTIPIIDALEITGQVVGNVHYQIIIKQASEQIKSGKTLAECLLPFPLFFPPITTQMILVGEQSGKLEEMLSELAAYYDNEVDRILKNISTIIEPVMIIILGVVVGALAVSVIMPLYSLAEGF</sequence>
<feature type="transmembrane region" description="Helical" evidence="8">
    <location>
        <begin position="128"/>
        <end position="151"/>
    </location>
</feature>
<evidence type="ECO:0000313" key="10">
    <source>
        <dbReference type="EMBL" id="KKU14028.1"/>
    </source>
</evidence>
<gene>
    <name evidence="10" type="ORF">UX20_C0007G0006</name>
</gene>
<dbReference type="AlphaFoldDB" id="A0A0G1Q8G2"/>
<dbReference type="PANTHER" id="PTHR30012:SF0">
    <property type="entry name" value="TYPE II SECRETION SYSTEM PROTEIN F-RELATED"/>
    <property type="match status" value="1"/>
</dbReference>
<evidence type="ECO:0000256" key="3">
    <source>
        <dbReference type="ARBA" id="ARBA00022475"/>
    </source>
</evidence>
<dbReference type="PANTHER" id="PTHR30012">
    <property type="entry name" value="GENERAL SECRETION PATHWAY PROTEIN"/>
    <property type="match status" value="1"/>
</dbReference>
<keyword evidence="3" id="KW-1003">Cell membrane</keyword>
<feature type="domain" description="Type II secretion system protein GspF" evidence="9">
    <location>
        <begin position="29"/>
        <end position="152"/>
    </location>
</feature>
<reference evidence="10 11" key="1">
    <citation type="journal article" date="2015" name="Nature">
        <title>rRNA introns, odd ribosomes, and small enigmatic genomes across a large radiation of phyla.</title>
        <authorList>
            <person name="Brown C.T."/>
            <person name="Hug L.A."/>
            <person name="Thomas B.C."/>
            <person name="Sharon I."/>
            <person name="Castelle C.J."/>
            <person name="Singh A."/>
            <person name="Wilkins M.J."/>
            <person name="Williams K.H."/>
            <person name="Banfield J.F."/>
        </authorList>
    </citation>
    <scope>NUCLEOTIDE SEQUENCE [LARGE SCALE GENOMIC DNA]</scope>
</reference>
<evidence type="ECO:0000259" key="9">
    <source>
        <dbReference type="Pfam" id="PF00482"/>
    </source>
</evidence>
<evidence type="ECO:0000256" key="2">
    <source>
        <dbReference type="ARBA" id="ARBA00005745"/>
    </source>
</evidence>
<dbReference type="EMBL" id="LCLH01000007">
    <property type="protein sequence ID" value="KKU14028.1"/>
    <property type="molecule type" value="Genomic_DNA"/>
</dbReference>
<dbReference type="GO" id="GO:0005886">
    <property type="term" value="C:plasma membrane"/>
    <property type="evidence" value="ECO:0007669"/>
    <property type="project" value="UniProtKB-SubCell"/>
</dbReference>
<keyword evidence="4" id="KW-0997">Cell inner membrane</keyword>
<evidence type="ECO:0000256" key="5">
    <source>
        <dbReference type="ARBA" id="ARBA00022692"/>
    </source>
</evidence>
<dbReference type="Proteomes" id="UP000034911">
    <property type="component" value="Unassembled WGS sequence"/>
</dbReference>
<name>A0A0G1Q8G2_9BACT</name>
<organism evidence="10 11">
    <name type="scientific">Candidatus Magasanikbacteria bacterium GW2011_GWC2_45_8</name>
    <dbReference type="NCBI Taxonomy" id="1619050"/>
    <lineage>
        <taxon>Bacteria</taxon>
        <taxon>Candidatus Magasanikiibacteriota</taxon>
    </lineage>
</organism>
<comment type="caution">
    <text evidence="10">The sequence shown here is derived from an EMBL/GenBank/DDBJ whole genome shotgun (WGS) entry which is preliminary data.</text>
</comment>